<gene>
    <name evidence="3" type="ORF">IFM89_032785</name>
</gene>
<evidence type="ECO:0000259" key="2">
    <source>
        <dbReference type="Pfam" id="PF14111"/>
    </source>
</evidence>
<keyword evidence="4" id="KW-1185">Reference proteome</keyword>
<evidence type="ECO:0000313" key="4">
    <source>
        <dbReference type="Proteomes" id="UP000631114"/>
    </source>
</evidence>
<evidence type="ECO:0000256" key="1">
    <source>
        <dbReference type="SAM" id="MobiDB-lite"/>
    </source>
</evidence>
<protein>
    <recommendedName>
        <fullName evidence="2">DUF4283 domain-containing protein</fullName>
    </recommendedName>
</protein>
<dbReference type="OrthoDB" id="1939300at2759"/>
<feature type="compositionally biased region" description="Basic and acidic residues" evidence="1">
    <location>
        <begin position="149"/>
        <end position="160"/>
    </location>
</feature>
<dbReference type="EMBL" id="JADFTS010000001">
    <property type="protein sequence ID" value="KAF9626369.1"/>
    <property type="molecule type" value="Genomic_DNA"/>
</dbReference>
<organism evidence="3 4">
    <name type="scientific">Coptis chinensis</name>
    <dbReference type="NCBI Taxonomy" id="261450"/>
    <lineage>
        <taxon>Eukaryota</taxon>
        <taxon>Viridiplantae</taxon>
        <taxon>Streptophyta</taxon>
        <taxon>Embryophyta</taxon>
        <taxon>Tracheophyta</taxon>
        <taxon>Spermatophyta</taxon>
        <taxon>Magnoliopsida</taxon>
        <taxon>Ranunculales</taxon>
        <taxon>Ranunculaceae</taxon>
        <taxon>Coptidoideae</taxon>
        <taxon>Coptis</taxon>
    </lineage>
</organism>
<proteinExistence type="predicted"/>
<accession>A0A835IZQ7</accession>
<feature type="region of interest" description="Disordered" evidence="1">
    <location>
        <begin position="144"/>
        <end position="176"/>
    </location>
</feature>
<sequence length="211" mass="24471">MVKTNVSKRWNLKGDFDLTLDGDIYYFKFYHNEDRESVLHNGSFYIAGKLFVIRPWTMEVEENRGLISRVLVWVKLYNVLKHLWNAKGFSYKTSSLGKPLFMDKTTEGKQMLIFARICIDINADKELHASIKLKSRRCEKQIPKAAHSARIDQTTRKNDGNVKSTQGVWRKKEHRHEKVADEPIIEATLGSPSVRNLNADNNLLPLQMTQH</sequence>
<comment type="caution">
    <text evidence="3">The sequence shown here is derived from an EMBL/GenBank/DDBJ whole genome shotgun (WGS) entry which is preliminary data.</text>
</comment>
<dbReference type="Pfam" id="PF14111">
    <property type="entry name" value="DUF4283"/>
    <property type="match status" value="1"/>
</dbReference>
<dbReference type="Proteomes" id="UP000631114">
    <property type="component" value="Unassembled WGS sequence"/>
</dbReference>
<evidence type="ECO:0000313" key="3">
    <source>
        <dbReference type="EMBL" id="KAF9626369.1"/>
    </source>
</evidence>
<feature type="domain" description="DUF4283" evidence="2">
    <location>
        <begin position="5"/>
        <end position="60"/>
    </location>
</feature>
<dbReference type="PANTHER" id="PTHR31286">
    <property type="entry name" value="GLYCINE-RICH CELL WALL STRUCTURAL PROTEIN 1.8-LIKE"/>
    <property type="match status" value="1"/>
</dbReference>
<dbReference type="InterPro" id="IPR040256">
    <property type="entry name" value="At4g02000-like"/>
</dbReference>
<dbReference type="InterPro" id="IPR025558">
    <property type="entry name" value="DUF4283"/>
</dbReference>
<name>A0A835IZQ7_9MAGN</name>
<dbReference type="AlphaFoldDB" id="A0A835IZQ7"/>
<dbReference type="PANTHER" id="PTHR31286:SF165">
    <property type="entry name" value="DUF4283 DOMAIN-CONTAINING PROTEIN"/>
    <property type="match status" value="1"/>
</dbReference>
<reference evidence="3 4" key="1">
    <citation type="submission" date="2020-10" db="EMBL/GenBank/DDBJ databases">
        <title>The Coptis chinensis genome and diversification of protoberbering-type alkaloids.</title>
        <authorList>
            <person name="Wang B."/>
            <person name="Shu S."/>
            <person name="Song C."/>
            <person name="Liu Y."/>
        </authorList>
    </citation>
    <scope>NUCLEOTIDE SEQUENCE [LARGE SCALE GENOMIC DNA]</scope>
    <source>
        <strain evidence="3">HL-2020</strain>
        <tissue evidence="3">Leaf</tissue>
    </source>
</reference>